<gene>
    <name evidence="1" type="ORF">U729_2380</name>
</gene>
<evidence type="ECO:0000313" key="2">
    <source>
        <dbReference type="Proteomes" id="UP000030635"/>
    </source>
</evidence>
<dbReference type="Proteomes" id="UP000030635">
    <property type="component" value="Chromosome"/>
</dbReference>
<organism evidence="1 2">
    <name type="scientific">Clostridium baratii str. Sullivan</name>
    <dbReference type="NCBI Taxonomy" id="1415775"/>
    <lineage>
        <taxon>Bacteria</taxon>
        <taxon>Bacillati</taxon>
        <taxon>Bacillota</taxon>
        <taxon>Clostridia</taxon>
        <taxon>Eubacteriales</taxon>
        <taxon>Clostridiaceae</taxon>
        <taxon>Clostridium</taxon>
    </lineage>
</organism>
<dbReference type="RefSeq" id="WP_391510362.1">
    <property type="nucleotide sequence ID" value="NZ_CP006905.1"/>
</dbReference>
<dbReference type="AlphaFoldDB" id="A0A0A7FTV4"/>
<reference evidence="1 2" key="1">
    <citation type="journal article" date="2015" name="Infect. Genet. Evol.">
        <title>Genomic sequences of six botulinum neurotoxin-producing strains representing three clostridial species illustrate the mobility and diversity of botulinum neurotoxin genes.</title>
        <authorList>
            <person name="Smith T.J."/>
            <person name="Hill K.K."/>
            <person name="Xie G."/>
            <person name="Foley B.T."/>
            <person name="Williamson C.H."/>
            <person name="Foster J.T."/>
            <person name="Johnson S.L."/>
            <person name="Chertkov O."/>
            <person name="Teshima H."/>
            <person name="Gibbons H.S."/>
            <person name="Johnsky L.A."/>
            <person name="Karavis M.A."/>
            <person name="Smith L.A."/>
        </authorList>
    </citation>
    <scope>NUCLEOTIDE SEQUENCE [LARGE SCALE GENOMIC DNA]</scope>
    <source>
        <strain evidence="1">Sullivan</strain>
    </source>
</reference>
<evidence type="ECO:0000313" key="1">
    <source>
        <dbReference type="EMBL" id="AIY82330.1"/>
    </source>
</evidence>
<dbReference type="EMBL" id="CP006905">
    <property type="protein sequence ID" value="AIY82330.1"/>
    <property type="molecule type" value="Genomic_DNA"/>
</dbReference>
<dbReference type="PROSITE" id="PS51257">
    <property type="entry name" value="PROKAR_LIPOPROTEIN"/>
    <property type="match status" value="1"/>
</dbReference>
<keyword evidence="2" id="KW-1185">Reference proteome</keyword>
<accession>A0A0A7FTV4</accession>
<protein>
    <submittedName>
        <fullName evidence="1">Cyclic lactone autoinducer peptide family protein</fullName>
    </submittedName>
</protein>
<proteinExistence type="predicted"/>
<dbReference type="InterPro" id="IPR009229">
    <property type="entry name" value="AgrD"/>
</dbReference>
<dbReference type="HOGENOM" id="CLU_217513_0_0_9"/>
<sequence>MMKKLNSKLLMGIATLATVFAGVMATSACFWCNYQPEEPKSLREE</sequence>
<dbReference type="STRING" id="1561.NPD11_642"/>
<name>A0A0A7FTV4_9CLOT</name>
<dbReference type="NCBIfam" id="TIGR04223">
    <property type="entry name" value="quorum_AgrD"/>
    <property type="match status" value="1"/>
</dbReference>
<dbReference type="eggNOG" id="ENOG50324B5">
    <property type="taxonomic scope" value="Bacteria"/>
</dbReference>
<dbReference type="KEGG" id="cbv:U729_2380"/>